<proteinExistence type="predicted"/>
<dbReference type="SUPFAM" id="SSF50249">
    <property type="entry name" value="Nucleic acid-binding proteins"/>
    <property type="match status" value="1"/>
</dbReference>
<dbReference type="Gene3D" id="2.40.50.140">
    <property type="entry name" value="Nucleic acid-binding proteins"/>
    <property type="match status" value="2"/>
</dbReference>
<dbReference type="Pfam" id="PF00436">
    <property type="entry name" value="SSB"/>
    <property type="match status" value="1"/>
</dbReference>
<evidence type="ECO:0000256" key="2">
    <source>
        <dbReference type="PROSITE-ProRule" id="PRU00252"/>
    </source>
</evidence>
<dbReference type="InterPro" id="IPR012340">
    <property type="entry name" value="NA-bd_OB-fold"/>
</dbReference>
<organism evidence="3 4">
    <name type="scientific">Candidatus Copromonas faecavium</name>
    <name type="common">nom. illeg.</name>
    <dbReference type="NCBI Taxonomy" id="2840740"/>
    <lineage>
        <taxon>Bacteria</taxon>
        <taxon>Bacillati</taxon>
        <taxon>Bacillota</taxon>
        <taxon>Clostridia</taxon>
        <taxon>Lachnospirales</taxon>
        <taxon>Lachnospiraceae</taxon>
        <taxon>Candidatus Copromonas (nom. illeg.)</taxon>
    </lineage>
</organism>
<dbReference type="PROSITE" id="PS50935">
    <property type="entry name" value="SSB"/>
    <property type="match status" value="2"/>
</dbReference>
<name>A0A9D1D576_9FIRM</name>
<keyword evidence="1 2" id="KW-0238">DNA-binding</keyword>
<dbReference type="NCBIfam" id="NF004476">
    <property type="entry name" value="PRK05813.1"/>
    <property type="match status" value="1"/>
</dbReference>
<comment type="caution">
    <text evidence="3">The sequence shown here is derived from an EMBL/GenBank/DDBJ whole genome shotgun (WGS) entry which is preliminary data.</text>
</comment>
<gene>
    <name evidence="3" type="ORF">IAB28_06400</name>
</gene>
<protein>
    <submittedName>
        <fullName evidence="3">Single-stranded DNA-binding protein</fullName>
    </submittedName>
</protein>
<evidence type="ECO:0000313" key="3">
    <source>
        <dbReference type="EMBL" id="HIR05580.1"/>
    </source>
</evidence>
<dbReference type="InterPro" id="IPR000424">
    <property type="entry name" value="Primosome_PriB/ssb"/>
</dbReference>
<dbReference type="GO" id="GO:0003697">
    <property type="term" value="F:single-stranded DNA binding"/>
    <property type="evidence" value="ECO:0007669"/>
    <property type="project" value="InterPro"/>
</dbReference>
<reference evidence="3" key="2">
    <citation type="journal article" date="2021" name="PeerJ">
        <title>Extensive microbial diversity within the chicken gut microbiome revealed by metagenomics and culture.</title>
        <authorList>
            <person name="Gilroy R."/>
            <person name="Ravi A."/>
            <person name="Getino M."/>
            <person name="Pursley I."/>
            <person name="Horton D.L."/>
            <person name="Alikhan N.F."/>
            <person name="Baker D."/>
            <person name="Gharbi K."/>
            <person name="Hall N."/>
            <person name="Watson M."/>
            <person name="Adriaenssens E.M."/>
            <person name="Foster-Nyarko E."/>
            <person name="Jarju S."/>
            <person name="Secka A."/>
            <person name="Antonio M."/>
            <person name="Oren A."/>
            <person name="Chaudhuri R.R."/>
            <person name="La Ragione R."/>
            <person name="Hildebrand F."/>
            <person name="Pallen M.J."/>
        </authorList>
    </citation>
    <scope>NUCLEOTIDE SEQUENCE</scope>
    <source>
        <strain evidence="3">CHK180-2868</strain>
    </source>
</reference>
<evidence type="ECO:0000256" key="1">
    <source>
        <dbReference type="ARBA" id="ARBA00023125"/>
    </source>
</evidence>
<dbReference type="EMBL" id="DVGC01000034">
    <property type="protein sequence ID" value="HIR05580.1"/>
    <property type="molecule type" value="Genomic_DNA"/>
</dbReference>
<accession>A0A9D1D576</accession>
<reference evidence="3" key="1">
    <citation type="submission" date="2020-10" db="EMBL/GenBank/DDBJ databases">
        <authorList>
            <person name="Gilroy R."/>
        </authorList>
    </citation>
    <scope>NUCLEOTIDE SEQUENCE</scope>
    <source>
        <strain evidence="3">CHK180-2868</strain>
    </source>
</reference>
<dbReference type="Proteomes" id="UP000824250">
    <property type="component" value="Unassembled WGS sequence"/>
</dbReference>
<sequence>MSEKVMENNRVSVIGTIVSDFTFSHAVFGEGFYLLDLSVNRLSEQADIIPLMISERLIDVTKDYKGCTIEAIGQFRSYNRHEGAKNRLVLSVFVREVRFMEEFTDYTKTNQIFLDGYICKEPVYRKTPLGREIADLLVAVNRPYGKSDYIPCIAWGRNARYASGFAVGTRILIWGRVQSREYTKRLNETECEKRVAYEVSVSKLECGEQELE</sequence>
<evidence type="ECO:0000313" key="4">
    <source>
        <dbReference type="Proteomes" id="UP000824250"/>
    </source>
</evidence>
<dbReference type="AlphaFoldDB" id="A0A9D1D576"/>